<keyword evidence="1" id="KW-0235">DNA replication</keyword>
<dbReference type="GO" id="GO:0003697">
    <property type="term" value="F:single-stranded DNA binding"/>
    <property type="evidence" value="ECO:0007669"/>
    <property type="project" value="UniProtKB-UniRule"/>
</dbReference>
<proteinExistence type="inferred from homology"/>
<dbReference type="GO" id="GO:1990077">
    <property type="term" value="C:primosome complex"/>
    <property type="evidence" value="ECO:0007669"/>
    <property type="project" value="UniProtKB-UniRule"/>
</dbReference>
<sequence length="97" mass="10508">MLNELRFTGLIAEREVIRYTPAGLPIVNAVLQHSSQQVEAGIARQTEFEIAAVAAGEISGRFSAAPLGGAYEFSGFLARKSRNSKSLVFHIIDFRAA</sequence>
<dbReference type="InterPro" id="IPR012340">
    <property type="entry name" value="NA-bd_OB-fold"/>
</dbReference>
<comment type="caution">
    <text evidence="2">The sequence shown here is derived from an EMBL/GenBank/DDBJ whole genome shotgun (WGS) entry which is preliminary data.</text>
</comment>
<dbReference type="InterPro" id="IPR023646">
    <property type="entry name" value="Prisomal_replication_PriB"/>
</dbReference>
<gene>
    <name evidence="1 2" type="primary">priB</name>
    <name evidence="2" type="ORF">GCM10007387_39430</name>
</gene>
<dbReference type="Pfam" id="PF22657">
    <property type="entry name" value="SSB_1"/>
    <property type="match status" value="1"/>
</dbReference>
<keyword evidence="1" id="KW-0639">Primosome</keyword>
<dbReference type="Gene3D" id="2.40.50.140">
    <property type="entry name" value="Nucleic acid-binding proteins"/>
    <property type="match status" value="1"/>
</dbReference>
<keyword evidence="1" id="KW-0238">DNA-binding</keyword>
<reference evidence="2" key="1">
    <citation type="journal article" date="2014" name="Int. J. Syst. Evol. Microbiol.">
        <title>Complete genome sequence of Corynebacterium casei LMG S-19264T (=DSM 44701T), isolated from a smear-ripened cheese.</title>
        <authorList>
            <consortium name="US DOE Joint Genome Institute (JGI-PGF)"/>
            <person name="Walter F."/>
            <person name="Albersmeier A."/>
            <person name="Kalinowski J."/>
            <person name="Ruckert C."/>
        </authorList>
    </citation>
    <scope>NUCLEOTIDE SEQUENCE</scope>
    <source>
        <strain evidence="2">KCTC 12343</strain>
    </source>
</reference>
<dbReference type="AlphaFoldDB" id="A0AA87XZQ5"/>
<dbReference type="SUPFAM" id="SSF50249">
    <property type="entry name" value="Nucleic acid-binding proteins"/>
    <property type="match status" value="1"/>
</dbReference>
<dbReference type="PIRSF" id="PIRSF003135">
    <property type="entry name" value="Primosomal_n"/>
    <property type="match status" value="1"/>
</dbReference>
<dbReference type="GO" id="GO:0006269">
    <property type="term" value="P:DNA replication, synthesis of primer"/>
    <property type="evidence" value="ECO:0007669"/>
    <property type="project" value="UniProtKB-KW"/>
</dbReference>
<comment type="function">
    <text evidence="1">Involved in the restart of stalled replication forks, which reloads the replicative helicase on sites other than the origin of replication; the PriA-PriB pathway is the major replication restart pathway. During primosome assembly it facilitates complex formation between PriA and DnaT on DNA; stabilizes PriA on DNA. Stimulates the DNA unwinding activity of PriA helicase.</text>
</comment>
<dbReference type="HAMAP" id="MF_00720">
    <property type="entry name" value="PriB"/>
    <property type="match status" value="1"/>
</dbReference>
<evidence type="ECO:0000256" key="1">
    <source>
        <dbReference type="HAMAP-Rule" id="MF_00720"/>
    </source>
</evidence>
<evidence type="ECO:0000313" key="3">
    <source>
        <dbReference type="Proteomes" id="UP000628442"/>
    </source>
</evidence>
<comment type="similarity">
    <text evidence="1">Belongs to the PriB family.</text>
</comment>
<dbReference type="Proteomes" id="UP000628442">
    <property type="component" value="Unassembled WGS sequence"/>
</dbReference>
<organism evidence="2 3">
    <name type="scientific">Pseudoduganella albidiflava</name>
    <dbReference type="NCBI Taxonomy" id="321983"/>
    <lineage>
        <taxon>Bacteria</taxon>
        <taxon>Pseudomonadati</taxon>
        <taxon>Pseudomonadota</taxon>
        <taxon>Betaproteobacteria</taxon>
        <taxon>Burkholderiales</taxon>
        <taxon>Oxalobacteraceae</taxon>
        <taxon>Telluria group</taxon>
        <taxon>Pseudoduganella</taxon>
    </lineage>
</organism>
<comment type="subunit">
    <text evidence="1">Homodimer. Interacts with PriA and DnaT. Component of the replication restart primosome. Primosome assembly occurs via a 'hand-off' mechanism. PriA binds to replication forks, subsequently PriB then DnaT bind; DnaT then displaces ssDNA to generate the helicase loading substrate.</text>
</comment>
<protein>
    <recommendedName>
        <fullName evidence="1">Replication restart protein PriB</fullName>
    </recommendedName>
</protein>
<name>A0AA87XZQ5_9BURK</name>
<reference evidence="2" key="2">
    <citation type="submission" date="2022-12" db="EMBL/GenBank/DDBJ databases">
        <authorList>
            <person name="Sun Q."/>
            <person name="Kim S."/>
        </authorList>
    </citation>
    <scope>NUCLEOTIDE SEQUENCE</scope>
    <source>
        <strain evidence="2">KCTC 12343</strain>
    </source>
</reference>
<evidence type="ECO:0000313" key="2">
    <source>
        <dbReference type="EMBL" id="GGY53172.1"/>
    </source>
</evidence>
<accession>A0AA87XZQ5</accession>
<dbReference type="EMBL" id="BMWV01000009">
    <property type="protein sequence ID" value="GGY53172.1"/>
    <property type="molecule type" value="Genomic_DNA"/>
</dbReference>
<dbReference type="NCBIfam" id="TIGR04418">
    <property type="entry name" value="PriB_gamma"/>
    <property type="match status" value="1"/>
</dbReference>